<gene>
    <name evidence="2" type="ORF">GQX73_g6850</name>
</gene>
<organism evidence="2 3">
    <name type="scientific">Xylaria multiplex</name>
    <dbReference type="NCBI Taxonomy" id="323545"/>
    <lineage>
        <taxon>Eukaryota</taxon>
        <taxon>Fungi</taxon>
        <taxon>Dikarya</taxon>
        <taxon>Ascomycota</taxon>
        <taxon>Pezizomycotina</taxon>
        <taxon>Sordariomycetes</taxon>
        <taxon>Xylariomycetidae</taxon>
        <taxon>Xylariales</taxon>
        <taxon>Xylariaceae</taxon>
        <taxon>Xylaria</taxon>
    </lineage>
</organism>
<keyword evidence="3" id="KW-1185">Reference proteome</keyword>
<dbReference type="OrthoDB" id="9975959at2759"/>
<reference evidence="2 3" key="1">
    <citation type="submission" date="2019-12" db="EMBL/GenBank/DDBJ databases">
        <title>Draft genome sequence of the ascomycete Xylaria multiplex DSM 110363.</title>
        <authorList>
            <person name="Buettner E."/>
            <person name="Kellner H."/>
        </authorList>
    </citation>
    <scope>NUCLEOTIDE SEQUENCE [LARGE SCALE GENOMIC DNA]</scope>
    <source>
        <strain evidence="2 3">DSM 110363</strain>
    </source>
</reference>
<dbReference type="InterPro" id="IPR005135">
    <property type="entry name" value="Endo/exonuclease/phosphatase"/>
</dbReference>
<evidence type="ECO:0000259" key="1">
    <source>
        <dbReference type="Pfam" id="PF03372"/>
    </source>
</evidence>
<dbReference type="SUPFAM" id="SSF56219">
    <property type="entry name" value="DNase I-like"/>
    <property type="match status" value="1"/>
</dbReference>
<feature type="domain" description="Endonuclease/exonuclease/phosphatase" evidence="1">
    <location>
        <begin position="7"/>
        <end position="116"/>
    </location>
</feature>
<evidence type="ECO:0000313" key="3">
    <source>
        <dbReference type="Proteomes" id="UP000481858"/>
    </source>
</evidence>
<dbReference type="Gene3D" id="3.60.10.10">
    <property type="entry name" value="Endonuclease/exonuclease/phosphatase"/>
    <property type="match status" value="1"/>
</dbReference>
<dbReference type="Proteomes" id="UP000481858">
    <property type="component" value="Unassembled WGS sequence"/>
</dbReference>
<dbReference type="Pfam" id="PF03372">
    <property type="entry name" value="Exo_endo_phos"/>
    <property type="match status" value="1"/>
</dbReference>
<comment type="caution">
    <text evidence="2">The sequence shown here is derived from an EMBL/GenBank/DDBJ whole genome shotgun (WGS) entry which is preliminary data.</text>
</comment>
<dbReference type="GO" id="GO:0003824">
    <property type="term" value="F:catalytic activity"/>
    <property type="evidence" value="ECO:0007669"/>
    <property type="project" value="InterPro"/>
</dbReference>
<sequence length="127" mass="14187">MIRVSPTNTHPTAVAGDLNAIQPFDRTLHETNGLRDAYLELGGREDSDEGYTWGQQAAPELRRLYGYSRMDKVFYGGGVAVEKFARFGADVQVPGETEQQEIVRWGGFEKPWITDHLGIFAEIAVLD</sequence>
<accession>A0A7C8N2L5</accession>
<evidence type="ECO:0000313" key="2">
    <source>
        <dbReference type="EMBL" id="KAF2966756.1"/>
    </source>
</evidence>
<name>A0A7C8N2L5_9PEZI</name>
<dbReference type="EMBL" id="WUBL01000082">
    <property type="protein sequence ID" value="KAF2966756.1"/>
    <property type="molecule type" value="Genomic_DNA"/>
</dbReference>
<dbReference type="InterPro" id="IPR036691">
    <property type="entry name" value="Endo/exonu/phosph_ase_sf"/>
</dbReference>
<proteinExistence type="predicted"/>
<dbReference type="InParanoid" id="A0A7C8N2L5"/>
<dbReference type="AlphaFoldDB" id="A0A7C8N2L5"/>
<protein>
    <recommendedName>
        <fullName evidence="1">Endonuclease/exonuclease/phosphatase domain-containing protein</fullName>
    </recommendedName>
</protein>